<evidence type="ECO:0000313" key="2">
    <source>
        <dbReference type="EMBL" id="UPT21483.1"/>
    </source>
</evidence>
<feature type="compositionally biased region" description="Pro residues" evidence="1">
    <location>
        <begin position="294"/>
        <end position="327"/>
    </location>
</feature>
<evidence type="ECO:0000256" key="1">
    <source>
        <dbReference type="SAM" id="MobiDB-lite"/>
    </source>
</evidence>
<sequence>MALLADIPSTGHLGDAQARRFPLDGDDLAAQSGEFIDFAAHHIAQGRKVVALYPHWRGGRAERAIQFARGALRTDHVAAVPVDVSPLALSLLADQLAYLAPYLPAGLIAELGDELAAHILAGGWLRSVANLSTIPITVKQHMGSFAPGVVFLAFCAPAKRVGRVRKADPAANIPFRPMNPTQVLVSAGGDADRAAFDRQFLPAVGATAVRELPEQPLGAVYWGTAKYVEFVVLSAHQDALTTPVRALRSTACAWCRERVVGPHCRFCGAANQHPVRRPPRPAPPTAHPGTRPQGLPPPAGPRLPGPPPPTGPRLPGPPPAQAPPAPPGANGRHRPAPPPPPSPGPRTDTGPLPEYRPAR</sequence>
<evidence type="ECO:0000313" key="3">
    <source>
        <dbReference type="Proteomes" id="UP000832041"/>
    </source>
</evidence>
<protein>
    <submittedName>
        <fullName evidence="2">Uncharacterized protein</fullName>
    </submittedName>
</protein>
<dbReference type="RefSeq" id="WP_248589965.1">
    <property type="nucleotide sequence ID" value="NZ_BAABEB010000002.1"/>
</dbReference>
<proteinExistence type="predicted"/>
<name>A0ABY4L5C1_THEAE</name>
<dbReference type="Proteomes" id="UP000832041">
    <property type="component" value="Chromosome"/>
</dbReference>
<feature type="region of interest" description="Disordered" evidence="1">
    <location>
        <begin position="269"/>
        <end position="359"/>
    </location>
</feature>
<organism evidence="2 3">
    <name type="scientific">Thermobifida alba</name>
    <name type="common">Thermomonospora alba</name>
    <dbReference type="NCBI Taxonomy" id="53522"/>
    <lineage>
        <taxon>Bacteria</taxon>
        <taxon>Bacillati</taxon>
        <taxon>Actinomycetota</taxon>
        <taxon>Actinomycetes</taxon>
        <taxon>Streptosporangiales</taxon>
        <taxon>Nocardiopsidaceae</taxon>
        <taxon>Thermobifida</taxon>
    </lineage>
</organism>
<reference evidence="2 3" key="1">
    <citation type="submission" date="2020-04" db="EMBL/GenBank/DDBJ databases">
        <title>Thermobifida alba genome sequencing and assembly.</title>
        <authorList>
            <person name="Luzics S."/>
            <person name="Horvath B."/>
            <person name="Nagy I."/>
            <person name="Toth A."/>
            <person name="Nagy I."/>
            <person name="Kukolya J."/>
        </authorList>
    </citation>
    <scope>NUCLEOTIDE SEQUENCE [LARGE SCALE GENOMIC DNA]</scope>
    <source>
        <strain evidence="2 3">DSM 43795</strain>
    </source>
</reference>
<keyword evidence="3" id="KW-1185">Reference proteome</keyword>
<dbReference type="EMBL" id="CP051627">
    <property type="protein sequence ID" value="UPT21483.1"/>
    <property type="molecule type" value="Genomic_DNA"/>
</dbReference>
<accession>A0ABY4L5C1</accession>
<gene>
    <name evidence="2" type="ORF">FOF52_11445</name>
</gene>